<evidence type="ECO:0000313" key="3">
    <source>
        <dbReference type="Proteomes" id="UP000053766"/>
    </source>
</evidence>
<accession>A0A0D8XW00</accession>
<gene>
    <name evidence="2" type="ORF">DICVIV_05056</name>
</gene>
<protein>
    <submittedName>
        <fullName evidence="2">Uncharacterized protein</fullName>
    </submittedName>
</protein>
<reference evidence="3" key="2">
    <citation type="journal article" date="2016" name="Sci. Rep.">
        <title>Dictyocaulus viviparus genome, variome and transcriptome elucidate lungworm biology and support future intervention.</title>
        <authorList>
            <person name="McNulty S.N."/>
            <person name="Strube C."/>
            <person name="Rosa B.A."/>
            <person name="Martin J.C."/>
            <person name="Tyagi R."/>
            <person name="Choi Y.J."/>
            <person name="Wang Q."/>
            <person name="Hallsworth Pepin K."/>
            <person name="Zhang X."/>
            <person name="Ozersky P."/>
            <person name="Wilson R.K."/>
            <person name="Sternberg P.W."/>
            <person name="Gasser R.B."/>
            <person name="Mitreva M."/>
        </authorList>
    </citation>
    <scope>NUCLEOTIDE SEQUENCE [LARGE SCALE GENOMIC DNA]</scope>
    <source>
        <strain evidence="3">HannoverDv2000</strain>
    </source>
</reference>
<name>A0A0D8XW00_DICVI</name>
<dbReference type="EMBL" id="KN716255">
    <property type="protein sequence ID" value="KJH48803.1"/>
    <property type="molecule type" value="Genomic_DNA"/>
</dbReference>
<dbReference type="AlphaFoldDB" id="A0A0D8XW00"/>
<keyword evidence="3" id="KW-1185">Reference proteome</keyword>
<evidence type="ECO:0000313" key="2">
    <source>
        <dbReference type="EMBL" id="KJH48803.1"/>
    </source>
</evidence>
<proteinExistence type="predicted"/>
<reference evidence="2 3" key="1">
    <citation type="submission" date="2013-11" db="EMBL/GenBank/DDBJ databases">
        <title>Draft genome of the bovine lungworm Dictyocaulus viviparus.</title>
        <authorList>
            <person name="Mitreva M."/>
        </authorList>
    </citation>
    <scope>NUCLEOTIDE SEQUENCE [LARGE SCALE GENOMIC DNA]</scope>
    <source>
        <strain evidence="2 3">HannoverDv2000</strain>
    </source>
</reference>
<feature type="region of interest" description="Disordered" evidence="1">
    <location>
        <begin position="75"/>
        <end position="95"/>
    </location>
</feature>
<evidence type="ECO:0000256" key="1">
    <source>
        <dbReference type="SAM" id="MobiDB-lite"/>
    </source>
</evidence>
<dbReference type="Proteomes" id="UP000053766">
    <property type="component" value="Unassembled WGS sequence"/>
</dbReference>
<dbReference type="OrthoDB" id="5840954at2759"/>
<sequence length="232" mass="26345">MTSLGRSSVVIGLSNHCNMSTPYPIIRESVGKRHGDLSKRSIGFKDDDDAPRAKRRFERMSAQLERFSISDEEKIKRQDSMETLGSDDEYSSNDGFMKEQSTEAIIEEPDEDQTSRVVLDHYLQDYIDRMKQSDNFGLPTRDVIRGNELVIWRPLVPPSDPFLDPTMKGRIQEVDNTAGSSCEVSTSNFITEEGDSDSDGEIRAQIAPLQPFKPQIEDVTFQDDECFEMECD</sequence>
<organism evidence="2 3">
    <name type="scientific">Dictyocaulus viviparus</name>
    <name type="common">Bovine lungworm</name>
    <dbReference type="NCBI Taxonomy" id="29172"/>
    <lineage>
        <taxon>Eukaryota</taxon>
        <taxon>Metazoa</taxon>
        <taxon>Ecdysozoa</taxon>
        <taxon>Nematoda</taxon>
        <taxon>Chromadorea</taxon>
        <taxon>Rhabditida</taxon>
        <taxon>Rhabditina</taxon>
        <taxon>Rhabditomorpha</taxon>
        <taxon>Strongyloidea</taxon>
        <taxon>Metastrongylidae</taxon>
        <taxon>Dictyocaulus</taxon>
    </lineage>
</organism>